<feature type="region of interest" description="Disordered" evidence="2">
    <location>
        <begin position="1"/>
        <end position="32"/>
    </location>
</feature>
<dbReference type="InterPro" id="IPR003488">
    <property type="entry name" value="DprA"/>
</dbReference>
<evidence type="ECO:0000313" key="5">
    <source>
        <dbReference type="Proteomes" id="UP001162834"/>
    </source>
</evidence>
<dbReference type="SUPFAM" id="SSF102405">
    <property type="entry name" value="MCP/YpsA-like"/>
    <property type="match status" value="1"/>
</dbReference>
<dbReference type="PANTHER" id="PTHR43022:SF1">
    <property type="entry name" value="PROTEIN SMF"/>
    <property type="match status" value="1"/>
</dbReference>
<protein>
    <recommendedName>
        <fullName evidence="3">Smf/DprA SLOG domain-containing protein</fullName>
    </recommendedName>
</protein>
<dbReference type="KEGG" id="sbae:DSM104329_02255"/>
<gene>
    <name evidence="4" type="ORF">DSM104329_02255</name>
</gene>
<dbReference type="NCBIfam" id="TIGR00732">
    <property type="entry name" value="dprA"/>
    <property type="match status" value="1"/>
</dbReference>
<dbReference type="Proteomes" id="UP001162834">
    <property type="component" value="Chromosome"/>
</dbReference>
<evidence type="ECO:0000259" key="3">
    <source>
        <dbReference type="Pfam" id="PF02481"/>
    </source>
</evidence>
<evidence type="ECO:0000256" key="2">
    <source>
        <dbReference type="SAM" id="MobiDB-lite"/>
    </source>
</evidence>
<organism evidence="4 5">
    <name type="scientific">Capillimicrobium parvum</name>
    <dbReference type="NCBI Taxonomy" id="2884022"/>
    <lineage>
        <taxon>Bacteria</taxon>
        <taxon>Bacillati</taxon>
        <taxon>Actinomycetota</taxon>
        <taxon>Thermoleophilia</taxon>
        <taxon>Solirubrobacterales</taxon>
        <taxon>Capillimicrobiaceae</taxon>
        <taxon>Capillimicrobium</taxon>
    </lineage>
</organism>
<proteinExistence type="inferred from homology"/>
<evidence type="ECO:0000313" key="4">
    <source>
        <dbReference type="EMBL" id="UGS35858.1"/>
    </source>
</evidence>
<dbReference type="AlphaFoldDB" id="A0A9E6XXF1"/>
<dbReference type="InterPro" id="IPR057666">
    <property type="entry name" value="DrpA_SLOG"/>
</dbReference>
<dbReference type="GO" id="GO:0009294">
    <property type="term" value="P:DNA-mediated transformation"/>
    <property type="evidence" value="ECO:0007669"/>
    <property type="project" value="InterPro"/>
</dbReference>
<dbReference type="Pfam" id="PF02481">
    <property type="entry name" value="DNA_processg_A"/>
    <property type="match status" value="1"/>
</dbReference>
<dbReference type="Gene3D" id="3.40.50.450">
    <property type="match status" value="1"/>
</dbReference>
<name>A0A9E6XXF1_9ACTN</name>
<reference evidence="4" key="1">
    <citation type="journal article" date="2022" name="Int. J. Syst. Evol. Microbiol.">
        <title>Pseudomonas aegrilactucae sp. nov. and Pseudomonas morbosilactucae sp. nov., pathogens causing bacterial rot of lettuce in Japan.</title>
        <authorList>
            <person name="Sawada H."/>
            <person name="Fujikawa T."/>
            <person name="Satou M."/>
        </authorList>
    </citation>
    <scope>NUCLEOTIDE SEQUENCE</scope>
    <source>
        <strain evidence="4">0166_1</strain>
    </source>
</reference>
<dbReference type="RefSeq" id="WP_259315538.1">
    <property type="nucleotide sequence ID" value="NZ_CP087164.1"/>
</dbReference>
<accession>A0A9E6XXF1</accession>
<dbReference type="EMBL" id="CP087164">
    <property type="protein sequence ID" value="UGS35858.1"/>
    <property type="molecule type" value="Genomic_DNA"/>
</dbReference>
<comment type="similarity">
    <text evidence="1">Belongs to the DprA/Smf family.</text>
</comment>
<keyword evidence="5" id="KW-1185">Reference proteome</keyword>
<feature type="domain" description="Smf/DprA SLOG" evidence="3">
    <location>
        <begin position="107"/>
        <end position="318"/>
    </location>
</feature>
<dbReference type="PANTHER" id="PTHR43022">
    <property type="entry name" value="PROTEIN SMF"/>
    <property type="match status" value="1"/>
</dbReference>
<evidence type="ECO:0000256" key="1">
    <source>
        <dbReference type="ARBA" id="ARBA00006525"/>
    </source>
</evidence>
<sequence length="403" mass="41008">MTSLSGSGSGSRASADTATVPGDPAATPTGPALPCGPCLRRTWLVGELSGRIELARRAGTSRLKLLLALDDEDLLSAVGAAPGTAARHRNYEPSEGRAAAARAGVTVVCRHDPRYPAALRDMADAPAALHVAGSVDRLVELTGAARPAVAVVGARRASAYGLEVARGLGRGLACADVTVVSGLALGIDSAAHAGALDVDGPTIAVLGGGAERPYPASKRRIYEAIRATACVVSEMPPGGAVHRWCFPARNRIIAALARVTVVVEGAERSGSLITAEFAHDLGREVGAVPGQVTSPLARGPNALLADGAHVIRGPEDALDVACGVGEWRQRPGAPAVPAVLQRLHDAVAAGAQTPEMLTRRGFSAAAAFAGLAELEQLGHVRRTAAGRYVATLPARDSAGQGRS</sequence>